<feature type="transmembrane region" description="Helical" evidence="1">
    <location>
        <begin position="108"/>
        <end position="129"/>
    </location>
</feature>
<evidence type="ECO:0000256" key="1">
    <source>
        <dbReference type="SAM" id="Phobius"/>
    </source>
</evidence>
<name>A0ABP3GXR4_9LACT</name>
<keyword evidence="1" id="KW-0812">Transmembrane</keyword>
<accession>A0ABP3GXR4</accession>
<evidence type="ECO:0000313" key="3">
    <source>
        <dbReference type="Proteomes" id="UP001501166"/>
    </source>
</evidence>
<keyword evidence="3" id="KW-1185">Reference proteome</keyword>
<comment type="caution">
    <text evidence="2">The sequence shown here is derived from an EMBL/GenBank/DDBJ whole genome shotgun (WGS) entry which is preliminary data.</text>
</comment>
<reference evidence="3" key="1">
    <citation type="journal article" date="2019" name="Int. J. Syst. Evol. Microbiol.">
        <title>The Global Catalogue of Microorganisms (GCM) 10K type strain sequencing project: providing services to taxonomists for standard genome sequencing and annotation.</title>
        <authorList>
            <consortium name="The Broad Institute Genomics Platform"/>
            <consortium name="The Broad Institute Genome Sequencing Center for Infectious Disease"/>
            <person name="Wu L."/>
            <person name="Ma J."/>
        </authorList>
    </citation>
    <scope>NUCLEOTIDE SEQUENCE [LARGE SCALE GENOMIC DNA]</scope>
    <source>
        <strain evidence="3">JCM 12662</strain>
    </source>
</reference>
<dbReference type="Proteomes" id="UP001501166">
    <property type="component" value="Unassembled WGS sequence"/>
</dbReference>
<feature type="transmembrane region" description="Helical" evidence="1">
    <location>
        <begin position="49"/>
        <end position="66"/>
    </location>
</feature>
<gene>
    <name evidence="2" type="ORF">GCM10008932_04150</name>
</gene>
<protein>
    <submittedName>
        <fullName evidence="2">Uncharacterized protein</fullName>
    </submittedName>
</protein>
<dbReference type="RefSeq" id="WP_343753514.1">
    <property type="nucleotide sequence ID" value="NZ_BAAACW010000025.1"/>
</dbReference>
<dbReference type="EMBL" id="BAAACW010000025">
    <property type="protein sequence ID" value="GAA0354299.1"/>
    <property type="molecule type" value="Genomic_DNA"/>
</dbReference>
<organism evidence="2 3">
    <name type="scientific">Alkalibacterium iburiense</name>
    <dbReference type="NCBI Taxonomy" id="290589"/>
    <lineage>
        <taxon>Bacteria</taxon>
        <taxon>Bacillati</taxon>
        <taxon>Bacillota</taxon>
        <taxon>Bacilli</taxon>
        <taxon>Lactobacillales</taxon>
        <taxon>Carnobacteriaceae</taxon>
        <taxon>Alkalibacterium</taxon>
    </lineage>
</organism>
<evidence type="ECO:0000313" key="2">
    <source>
        <dbReference type="EMBL" id="GAA0354299.1"/>
    </source>
</evidence>
<proteinExistence type="predicted"/>
<sequence>MTNYDEYQKFIRYKYGHHGFIAVLALVLINYFFSLFYEFQWAESKELEIIVLVSVVVIITAVLNIYHGAYFTKKQSPMLYGVLFVFIGLMNLYLSFSAYSPLIEGGLVTSNIITVLNAILFLSLPLAYYTRRLVDKRREEKDDDYA</sequence>
<keyword evidence="1" id="KW-0472">Membrane</keyword>
<feature type="transmembrane region" description="Helical" evidence="1">
    <location>
        <begin position="20"/>
        <end position="37"/>
    </location>
</feature>
<keyword evidence="1" id="KW-1133">Transmembrane helix</keyword>
<feature type="transmembrane region" description="Helical" evidence="1">
    <location>
        <begin position="78"/>
        <end position="96"/>
    </location>
</feature>